<comment type="similarity">
    <text evidence="1">Belongs to the metallo-dependent hydrolases superfamily. TatD-type hydrolase family.</text>
</comment>
<dbReference type="InterPro" id="IPR001130">
    <property type="entry name" value="TatD-like"/>
</dbReference>
<protein>
    <submittedName>
        <fullName evidence="3">TatD family hydrolase</fullName>
        <ecNumber evidence="3">3.1.-.-</ecNumber>
    </submittedName>
</protein>
<proteinExistence type="inferred from homology"/>
<dbReference type="PROSITE" id="PS01137">
    <property type="entry name" value="TATD_1"/>
    <property type="match status" value="1"/>
</dbReference>
<dbReference type="GO" id="GO:0016787">
    <property type="term" value="F:hydrolase activity"/>
    <property type="evidence" value="ECO:0007669"/>
    <property type="project" value="UniProtKB-KW"/>
</dbReference>
<dbReference type="PANTHER" id="PTHR46124:SF3">
    <property type="entry name" value="HYDROLASE"/>
    <property type="match status" value="1"/>
</dbReference>
<gene>
    <name evidence="3" type="ORF">ACFFLH_11905</name>
</gene>
<sequence>MRVIDSHCHLDFTELRPWLQTSLAQARAAGVDTWLVPGVTAATWQSLLEFCQQQPGAYPALGLHPYFIAEHRPQDVVWLAQLLKQQAPLAVGEIGLDKCIEPLHWQWQLQLCEQQLRLAEQAGLPVILHVRKAHQEMQALLKQVGFSHGGIVHAFSGSAEQAEPYLRRGFKLGVGGALTYPRAQRLHRLVKALPDAWVLETDAPSMPLMGYQGEPNLPHRILEVLQHIAQLWQLSPEQAAARLTAQTLQVLPGLAAAKTPC</sequence>
<keyword evidence="4" id="KW-1185">Reference proteome</keyword>
<dbReference type="PIRSF" id="PIRSF005902">
    <property type="entry name" value="DNase_TatD"/>
    <property type="match status" value="1"/>
</dbReference>
<evidence type="ECO:0000313" key="3">
    <source>
        <dbReference type="EMBL" id="MFB9887113.1"/>
    </source>
</evidence>
<evidence type="ECO:0000256" key="1">
    <source>
        <dbReference type="ARBA" id="ARBA00009275"/>
    </source>
</evidence>
<dbReference type="Proteomes" id="UP001589628">
    <property type="component" value="Unassembled WGS sequence"/>
</dbReference>
<organism evidence="3 4">
    <name type="scientific">Balneatrix alpica</name>
    <dbReference type="NCBI Taxonomy" id="75684"/>
    <lineage>
        <taxon>Bacteria</taxon>
        <taxon>Pseudomonadati</taxon>
        <taxon>Pseudomonadota</taxon>
        <taxon>Gammaproteobacteria</taxon>
        <taxon>Oceanospirillales</taxon>
        <taxon>Balneatrichaceae</taxon>
        <taxon>Balneatrix</taxon>
    </lineage>
</organism>
<dbReference type="InterPro" id="IPR032466">
    <property type="entry name" value="Metal_Hydrolase"/>
</dbReference>
<keyword evidence="2 3" id="KW-0378">Hydrolase</keyword>
<dbReference type="InterPro" id="IPR018228">
    <property type="entry name" value="DNase_TatD-rel_CS"/>
</dbReference>
<dbReference type="SUPFAM" id="SSF51556">
    <property type="entry name" value="Metallo-dependent hydrolases"/>
    <property type="match status" value="1"/>
</dbReference>
<dbReference type="EC" id="3.1.-.-" evidence="3"/>
<name>A0ABV5ZER6_9GAMM</name>
<evidence type="ECO:0000256" key="2">
    <source>
        <dbReference type="ARBA" id="ARBA00022801"/>
    </source>
</evidence>
<reference evidence="3 4" key="1">
    <citation type="submission" date="2024-09" db="EMBL/GenBank/DDBJ databases">
        <authorList>
            <person name="Sun Q."/>
            <person name="Mori K."/>
        </authorList>
    </citation>
    <scope>NUCLEOTIDE SEQUENCE [LARGE SCALE GENOMIC DNA]</scope>
    <source>
        <strain evidence="3 4">ATCC 51285</strain>
    </source>
</reference>
<accession>A0ABV5ZER6</accession>
<dbReference type="Gene3D" id="3.20.20.140">
    <property type="entry name" value="Metal-dependent hydrolases"/>
    <property type="match status" value="1"/>
</dbReference>
<dbReference type="EMBL" id="JBHLZN010000004">
    <property type="protein sequence ID" value="MFB9887113.1"/>
    <property type="molecule type" value="Genomic_DNA"/>
</dbReference>
<comment type="caution">
    <text evidence="3">The sequence shown here is derived from an EMBL/GenBank/DDBJ whole genome shotgun (WGS) entry which is preliminary data.</text>
</comment>
<evidence type="ECO:0000313" key="4">
    <source>
        <dbReference type="Proteomes" id="UP001589628"/>
    </source>
</evidence>
<dbReference type="CDD" id="cd01310">
    <property type="entry name" value="TatD_DNAse"/>
    <property type="match status" value="1"/>
</dbReference>
<dbReference type="Pfam" id="PF01026">
    <property type="entry name" value="TatD_DNase"/>
    <property type="match status" value="1"/>
</dbReference>
<dbReference type="PANTHER" id="PTHR46124">
    <property type="entry name" value="D-AMINOACYL-TRNA DEACYLASE"/>
    <property type="match status" value="1"/>
</dbReference>
<dbReference type="RefSeq" id="WP_027314283.1">
    <property type="nucleotide sequence ID" value="NZ_JBHLZN010000004.1"/>
</dbReference>